<evidence type="ECO:0000313" key="5">
    <source>
        <dbReference type="Proteomes" id="UP000313359"/>
    </source>
</evidence>
<dbReference type="SUPFAM" id="SSF51412">
    <property type="entry name" value="Inosine monophosphate dehydrogenase (IMPDH)"/>
    <property type="match status" value="1"/>
</dbReference>
<dbReference type="InterPro" id="IPR004136">
    <property type="entry name" value="NMO"/>
</dbReference>
<keyword evidence="1" id="KW-0285">Flavoprotein</keyword>
<dbReference type="CDD" id="cd04730">
    <property type="entry name" value="NPD_like"/>
    <property type="match status" value="1"/>
</dbReference>
<dbReference type="AlphaFoldDB" id="A0A5C2S2X8"/>
<reference evidence="4" key="1">
    <citation type="journal article" date="2018" name="Genome Biol. Evol.">
        <title>Genomics and development of Lentinus tigrinus, a white-rot wood-decaying mushroom with dimorphic fruiting bodies.</title>
        <authorList>
            <person name="Wu B."/>
            <person name="Xu Z."/>
            <person name="Knudson A."/>
            <person name="Carlson A."/>
            <person name="Chen N."/>
            <person name="Kovaka S."/>
            <person name="LaButti K."/>
            <person name="Lipzen A."/>
            <person name="Pennachio C."/>
            <person name="Riley R."/>
            <person name="Schakwitz W."/>
            <person name="Umezawa K."/>
            <person name="Ohm R.A."/>
            <person name="Grigoriev I.V."/>
            <person name="Nagy L.G."/>
            <person name="Gibbons J."/>
            <person name="Hibbett D."/>
        </authorList>
    </citation>
    <scope>NUCLEOTIDE SEQUENCE [LARGE SCALE GENOMIC DNA]</scope>
    <source>
        <strain evidence="4">ALCF2SS1-6</strain>
    </source>
</reference>
<dbReference type="GO" id="GO:0018580">
    <property type="term" value="F:nitronate monooxygenase activity"/>
    <property type="evidence" value="ECO:0007669"/>
    <property type="project" value="InterPro"/>
</dbReference>
<dbReference type="PANTHER" id="PTHR32332">
    <property type="entry name" value="2-NITROPROPANE DIOXYGENASE"/>
    <property type="match status" value="1"/>
</dbReference>
<evidence type="ECO:0000256" key="2">
    <source>
        <dbReference type="ARBA" id="ARBA00022643"/>
    </source>
</evidence>
<gene>
    <name evidence="4" type="ORF">L227DRAFT_578087</name>
</gene>
<dbReference type="Proteomes" id="UP000313359">
    <property type="component" value="Unassembled WGS sequence"/>
</dbReference>
<evidence type="ECO:0000256" key="3">
    <source>
        <dbReference type="ARBA" id="ARBA00023002"/>
    </source>
</evidence>
<evidence type="ECO:0000256" key="1">
    <source>
        <dbReference type="ARBA" id="ARBA00022630"/>
    </source>
</evidence>
<dbReference type="OrthoDB" id="2349068at2759"/>
<dbReference type="Pfam" id="PF03060">
    <property type="entry name" value="NMO"/>
    <property type="match status" value="1"/>
</dbReference>
<keyword evidence="2" id="KW-0288">FMN</keyword>
<dbReference type="EMBL" id="ML122282">
    <property type="protein sequence ID" value="RPD57174.1"/>
    <property type="molecule type" value="Genomic_DNA"/>
</dbReference>
<keyword evidence="4" id="KW-0223">Dioxygenase</keyword>
<evidence type="ECO:0000313" key="4">
    <source>
        <dbReference type="EMBL" id="RPD57174.1"/>
    </source>
</evidence>
<keyword evidence="5" id="KW-1185">Reference proteome</keyword>
<proteinExistence type="predicted"/>
<dbReference type="STRING" id="1328759.A0A5C2S2X8"/>
<dbReference type="Gene3D" id="3.20.20.70">
    <property type="entry name" value="Aldolase class I"/>
    <property type="match status" value="1"/>
</dbReference>
<dbReference type="InterPro" id="IPR013785">
    <property type="entry name" value="Aldolase_TIM"/>
</dbReference>
<keyword evidence="3" id="KW-0560">Oxidoreductase</keyword>
<dbReference type="GO" id="GO:0051213">
    <property type="term" value="F:dioxygenase activity"/>
    <property type="evidence" value="ECO:0007669"/>
    <property type="project" value="UniProtKB-KW"/>
</dbReference>
<sequence>MEPVNTSFTRLLGIAVPVVSPPMALATTTHHAAEATRGGGFGFLGAAFTPPEKLREELSSLRKTYPDLGDKPLPIGVGLIAWMLDADEEAAKAKIDAILDNNVKAFWLAFGTDIHRWIQYARTSPAAARSQHKPLIFVQATSVGEALLAANEWKADVIVAQGTEAGGHGGAHAPSTFTFVCELLAALPANNAPPVLAAGGLANGTQAAAYLTLGAAGVSPWPPAEHKPVLLNANSRSTVRTLGMDYALGLYGWPEGLNGRGIRNKIYEDLEAGVSHEMLRERFGKAAEEGSTEYAVIFSGQGVTLMHEIKPVKEVMEELHADIVHQLRRSQGLLQG</sequence>
<name>A0A5C2S2X8_9APHY</name>
<protein>
    <submittedName>
        <fullName evidence="4">2-nitropropane dioxygenase</fullName>
    </submittedName>
</protein>
<accession>A0A5C2S2X8</accession>
<organism evidence="4 5">
    <name type="scientific">Lentinus tigrinus ALCF2SS1-6</name>
    <dbReference type="NCBI Taxonomy" id="1328759"/>
    <lineage>
        <taxon>Eukaryota</taxon>
        <taxon>Fungi</taxon>
        <taxon>Dikarya</taxon>
        <taxon>Basidiomycota</taxon>
        <taxon>Agaricomycotina</taxon>
        <taxon>Agaricomycetes</taxon>
        <taxon>Polyporales</taxon>
        <taxon>Polyporaceae</taxon>
        <taxon>Lentinus</taxon>
    </lineage>
</organism>